<evidence type="ECO:0000313" key="10">
    <source>
        <dbReference type="EMBL" id="AUH32755.1"/>
    </source>
</evidence>
<feature type="domain" description="EamA" evidence="9">
    <location>
        <begin position="13"/>
        <end position="149"/>
    </location>
</feature>
<evidence type="ECO:0000259" key="9">
    <source>
        <dbReference type="Pfam" id="PF00892"/>
    </source>
</evidence>
<evidence type="ECO:0000256" key="8">
    <source>
        <dbReference type="SAM" id="Phobius"/>
    </source>
</evidence>
<feature type="transmembrane region" description="Helical" evidence="8">
    <location>
        <begin position="156"/>
        <end position="172"/>
    </location>
</feature>
<dbReference type="RefSeq" id="WP_101459429.1">
    <property type="nucleotide sequence ID" value="NZ_CP025408.1"/>
</dbReference>
<dbReference type="AlphaFoldDB" id="A0A2K9EMC5"/>
<dbReference type="PANTHER" id="PTHR22911:SF137">
    <property type="entry name" value="SOLUTE CARRIER FAMILY 35 MEMBER G2-RELATED"/>
    <property type="match status" value="1"/>
</dbReference>
<feature type="transmembrane region" description="Helical" evidence="8">
    <location>
        <begin position="272"/>
        <end position="292"/>
    </location>
</feature>
<dbReference type="Proteomes" id="UP000233742">
    <property type="component" value="Chromosome"/>
</dbReference>
<comment type="subcellular location">
    <subcellularLocation>
        <location evidence="1">Cell membrane</location>
        <topology evidence="1">Multi-pass membrane protein</topology>
    </subcellularLocation>
</comment>
<keyword evidence="11" id="KW-1185">Reference proteome</keyword>
<evidence type="ECO:0000256" key="6">
    <source>
        <dbReference type="ARBA" id="ARBA00022989"/>
    </source>
</evidence>
<dbReference type="PANTHER" id="PTHR22911">
    <property type="entry name" value="ACYL-MALONYL CONDENSING ENZYME-RELATED"/>
    <property type="match status" value="1"/>
</dbReference>
<sequence length="311" mass="33921">MKAIPDPNSDSPRGLAFAIGAYVLWGFLPIYMKSLAALGPFEIIAHRIIWSLPVAAVVLLWQHRSAEVLTALRTPRLLAMAALTACLITANWLIYVWAVINDRAIEAALGYYINPLFSIFLGAVLLGERLNRMQKLAVALAALAVIILTLDAGKLPLVAIGLTFSWGIYAYCKKSLPLGPNQGFTLEVLMLTPLALGYVIWLQASGQGHFTESSTTMLLLLGCGPVTAIPLMLYANGAKLVRLSTIGVLQYIAPTMIFLTAVFVFGEPFGGAQLIAFPLIWMALIIYSITLIREAGRRRKSRRDLASHRAQ</sequence>
<keyword evidence="6 8" id="KW-1133">Transmembrane helix</keyword>
<feature type="transmembrane region" description="Helical" evidence="8">
    <location>
        <begin position="216"/>
        <end position="236"/>
    </location>
</feature>
<evidence type="ECO:0000256" key="2">
    <source>
        <dbReference type="ARBA" id="ARBA00007362"/>
    </source>
</evidence>
<protein>
    <submittedName>
        <fullName evidence="10">EamA family transporter RarD</fullName>
    </submittedName>
</protein>
<feature type="transmembrane region" description="Helical" evidence="8">
    <location>
        <begin position="12"/>
        <end position="32"/>
    </location>
</feature>
<evidence type="ECO:0000256" key="1">
    <source>
        <dbReference type="ARBA" id="ARBA00004651"/>
    </source>
</evidence>
<dbReference type="OrthoDB" id="369870at2"/>
<dbReference type="InterPro" id="IPR000620">
    <property type="entry name" value="EamA_dom"/>
</dbReference>
<dbReference type="SUPFAM" id="SSF103481">
    <property type="entry name" value="Multidrug resistance efflux transporter EmrE"/>
    <property type="match status" value="2"/>
</dbReference>
<reference evidence="10 11" key="1">
    <citation type="submission" date="2017-12" db="EMBL/GenBank/DDBJ databases">
        <authorList>
            <person name="Hurst M.R.H."/>
        </authorList>
    </citation>
    <scope>NUCLEOTIDE SEQUENCE [LARGE SCALE GENOMIC DNA]</scope>
    <source>
        <strain evidence="10 11">BM15</strain>
    </source>
</reference>
<feature type="transmembrane region" description="Helical" evidence="8">
    <location>
        <begin position="44"/>
        <end position="61"/>
    </location>
</feature>
<comment type="similarity">
    <text evidence="2">Belongs to the EamA transporter family.</text>
</comment>
<keyword evidence="7 8" id="KW-0472">Membrane</keyword>
<gene>
    <name evidence="10" type="primary">rarD</name>
    <name evidence="10" type="ORF">CUV01_04595</name>
</gene>
<dbReference type="EMBL" id="CP025408">
    <property type="protein sequence ID" value="AUH32755.1"/>
    <property type="molecule type" value="Genomic_DNA"/>
</dbReference>
<feature type="transmembrane region" description="Helical" evidence="8">
    <location>
        <begin position="109"/>
        <end position="126"/>
    </location>
</feature>
<evidence type="ECO:0000313" key="11">
    <source>
        <dbReference type="Proteomes" id="UP000233742"/>
    </source>
</evidence>
<dbReference type="KEGG" id="paro:CUV01_04595"/>
<accession>A0A2K9EMC5</accession>
<dbReference type="InterPro" id="IPR004626">
    <property type="entry name" value="RarD"/>
</dbReference>
<keyword evidence="5 8" id="KW-0812">Transmembrane</keyword>
<feature type="transmembrane region" description="Helical" evidence="8">
    <location>
        <begin position="184"/>
        <end position="204"/>
    </location>
</feature>
<keyword evidence="4" id="KW-1003">Cell membrane</keyword>
<dbReference type="InterPro" id="IPR037185">
    <property type="entry name" value="EmrE-like"/>
</dbReference>
<organism evidence="10 11">
    <name type="scientific">Paracoccus tegillarcae</name>
    <dbReference type="NCBI Taxonomy" id="1529068"/>
    <lineage>
        <taxon>Bacteria</taxon>
        <taxon>Pseudomonadati</taxon>
        <taxon>Pseudomonadota</taxon>
        <taxon>Alphaproteobacteria</taxon>
        <taxon>Rhodobacterales</taxon>
        <taxon>Paracoccaceae</taxon>
        <taxon>Paracoccus</taxon>
    </lineage>
</organism>
<name>A0A2K9EMC5_9RHOB</name>
<dbReference type="NCBIfam" id="TIGR00688">
    <property type="entry name" value="rarD"/>
    <property type="match status" value="1"/>
</dbReference>
<evidence type="ECO:0000256" key="4">
    <source>
        <dbReference type="ARBA" id="ARBA00022475"/>
    </source>
</evidence>
<feature type="transmembrane region" description="Helical" evidence="8">
    <location>
        <begin position="248"/>
        <end position="266"/>
    </location>
</feature>
<proteinExistence type="inferred from homology"/>
<dbReference type="GO" id="GO:0005886">
    <property type="term" value="C:plasma membrane"/>
    <property type="evidence" value="ECO:0007669"/>
    <property type="project" value="UniProtKB-SubCell"/>
</dbReference>
<keyword evidence="3" id="KW-0813">Transport</keyword>
<feature type="transmembrane region" description="Helical" evidence="8">
    <location>
        <begin position="77"/>
        <end position="97"/>
    </location>
</feature>
<evidence type="ECO:0000256" key="5">
    <source>
        <dbReference type="ARBA" id="ARBA00022692"/>
    </source>
</evidence>
<dbReference type="Pfam" id="PF00892">
    <property type="entry name" value="EamA"/>
    <property type="match status" value="1"/>
</dbReference>
<evidence type="ECO:0000256" key="3">
    <source>
        <dbReference type="ARBA" id="ARBA00022448"/>
    </source>
</evidence>
<evidence type="ECO:0000256" key="7">
    <source>
        <dbReference type="ARBA" id="ARBA00023136"/>
    </source>
</evidence>